<dbReference type="InterPro" id="IPR050298">
    <property type="entry name" value="Gram-neg_bact_OMP"/>
</dbReference>
<sequence length="411" mass="43151">MERQSLIPRILVFAGLGLAAAPALAQSSVTLYGVVDDSIIYQSSQSTLGSTSGGRSNIKMVSGIWWGDRWGIKGAEDLGGGTKVNFQLESGFNIATGGQQFTNAMFGRQAWIGGSNPEYGSLTIGRQYTPYYTLVTAPYGPTLWLTGGIGAHPGDLDQMDLDYRANSSLVYVSPKFYGVTVGASYSLAGVPGSIYSGSTWSGALQYASGPLGIGAAFERINNSTSGGGVFGTDSTTTTGGQSGVSAVTNGYQGAQAQQRFAVAGLWTFNSSWDVSVSYSNVQYIPGINSKFSDTAVFNTEGAVLHYKALRDLDLAGGYSYTRASKANGITSAAQYQQVTLSQYYTLSKRTGLYALQAYQRANGNTLGTPSFGTATATPQINATAAMGDAFQSTPSSSRSMVAVVFGIIHHF</sequence>
<keyword evidence="4" id="KW-1134">Transmembrane beta strand</keyword>
<evidence type="ECO:0000256" key="4">
    <source>
        <dbReference type="ARBA" id="ARBA00022452"/>
    </source>
</evidence>
<evidence type="ECO:0000256" key="5">
    <source>
        <dbReference type="ARBA" id="ARBA00022692"/>
    </source>
</evidence>
<evidence type="ECO:0000256" key="6">
    <source>
        <dbReference type="ARBA" id="ARBA00022729"/>
    </source>
</evidence>
<feature type="chain" id="PRO_5005249244" evidence="11">
    <location>
        <begin position="26"/>
        <end position="411"/>
    </location>
</feature>
<keyword evidence="14" id="KW-1185">Reference proteome</keyword>
<dbReference type="GO" id="GO:0006811">
    <property type="term" value="P:monoatomic ion transport"/>
    <property type="evidence" value="ECO:0007669"/>
    <property type="project" value="UniProtKB-KW"/>
</dbReference>
<dbReference type="InterPro" id="IPR023614">
    <property type="entry name" value="Porin_dom_sf"/>
</dbReference>
<evidence type="ECO:0000256" key="2">
    <source>
        <dbReference type="ARBA" id="ARBA00011233"/>
    </source>
</evidence>
<proteinExistence type="predicted"/>
<keyword evidence="9" id="KW-0472">Membrane</keyword>
<evidence type="ECO:0000256" key="10">
    <source>
        <dbReference type="ARBA" id="ARBA00023237"/>
    </source>
</evidence>
<comment type="subcellular location">
    <subcellularLocation>
        <location evidence="1">Cell outer membrane</location>
        <topology evidence="1">Multi-pass membrane protein</topology>
    </subcellularLocation>
</comment>
<keyword evidence="3" id="KW-0813">Transport</keyword>
<evidence type="ECO:0000256" key="3">
    <source>
        <dbReference type="ARBA" id="ARBA00022448"/>
    </source>
</evidence>
<feature type="domain" description="Porin" evidence="12">
    <location>
        <begin position="16"/>
        <end position="363"/>
    </location>
</feature>
<comment type="caution">
    <text evidence="13">The sequence shown here is derived from an EMBL/GenBank/DDBJ whole genome shotgun (WGS) entry which is preliminary data.</text>
</comment>
<keyword evidence="6 11" id="KW-0732">Signal</keyword>
<accession>A0A0J1CXH6</accession>
<protein>
    <submittedName>
        <fullName evidence="13">Porin</fullName>
    </submittedName>
</protein>
<evidence type="ECO:0000313" key="13">
    <source>
        <dbReference type="EMBL" id="KLU25257.1"/>
    </source>
</evidence>
<gene>
    <name evidence="13" type="ORF">EOS_15850</name>
</gene>
<keyword evidence="10" id="KW-0998">Cell outer membrane</keyword>
<comment type="subunit">
    <text evidence="2">Homotrimer.</text>
</comment>
<dbReference type="PATRIC" id="fig|908627.4.peg.3535"/>
<dbReference type="EMBL" id="AEJF01000096">
    <property type="protein sequence ID" value="KLU25257.1"/>
    <property type="molecule type" value="Genomic_DNA"/>
</dbReference>
<evidence type="ECO:0000256" key="1">
    <source>
        <dbReference type="ARBA" id="ARBA00004571"/>
    </source>
</evidence>
<dbReference type="InterPro" id="IPR033900">
    <property type="entry name" value="Gram_neg_porin_domain"/>
</dbReference>
<dbReference type="Pfam" id="PF13609">
    <property type="entry name" value="Porin_4"/>
    <property type="match status" value="1"/>
</dbReference>
<dbReference type="PANTHER" id="PTHR34501">
    <property type="entry name" value="PROTEIN YDDL-RELATED"/>
    <property type="match status" value="1"/>
</dbReference>
<evidence type="ECO:0000259" key="12">
    <source>
        <dbReference type="Pfam" id="PF13609"/>
    </source>
</evidence>
<evidence type="ECO:0000256" key="11">
    <source>
        <dbReference type="SAM" id="SignalP"/>
    </source>
</evidence>
<evidence type="ECO:0000313" key="14">
    <source>
        <dbReference type="Proteomes" id="UP000035963"/>
    </source>
</evidence>
<dbReference type="CDD" id="cd00342">
    <property type="entry name" value="gram_neg_porins"/>
    <property type="match status" value="1"/>
</dbReference>
<evidence type="ECO:0000256" key="9">
    <source>
        <dbReference type="ARBA" id="ARBA00023136"/>
    </source>
</evidence>
<dbReference type="PANTHER" id="PTHR34501:SF9">
    <property type="entry name" value="MAJOR OUTER MEMBRANE PROTEIN P.IA"/>
    <property type="match status" value="1"/>
</dbReference>
<name>A0A0J1CXH6_9BURK</name>
<dbReference type="AlphaFoldDB" id="A0A0J1CXH6"/>
<dbReference type="Gene3D" id="2.40.160.10">
    <property type="entry name" value="Porin"/>
    <property type="match status" value="1"/>
</dbReference>
<reference evidence="13 14" key="1">
    <citation type="journal article" date="2015" name="Genome Announc.">
        <title>Draft Genome Sequence of Burkholderia sp. Strain PML1(12), an Ectomycorrhizosphere-Inhabiting Bacterium with Effective Mineral-Weathering Ability.</title>
        <authorList>
            <person name="Uroz S."/>
            <person name="Oger P."/>
        </authorList>
    </citation>
    <scope>NUCLEOTIDE SEQUENCE [LARGE SCALE GENOMIC DNA]</scope>
    <source>
        <strain evidence="14">PML1(12)</strain>
    </source>
</reference>
<evidence type="ECO:0000256" key="7">
    <source>
        <dbReference type="ARBA" id="ARBA00023065"/>
    </source>
</evidence>
<dbReference type="GO" id="GO:0046930">
    <property type="term" value="C:pore complex"/>
    <property type="evidence" value="ECO:0007669"/>
    <property type="project" value="UniProtKB-KW"/>
</dbReference>
<dbReference type="Proteomes" id="UP000035963">
    <property type="component" value="Unassembled WGS sequence"/>
</dbReference>
<dbReference type="GO" id="GO:0009279">
    <property type="term" value="C:cell outer membrane"/>
    <property type="evidence" value="ECO:0007669"/>
    <property type="project" value="UniProtKB-SubCell"/>
</dbReference>
<feature type="signal peptide" evidence="11">
    <location>
        <begin position="1"/>
        <end position="25"/>
    </location>
</feature>
<dbReference type="SUPFAM" id="SSF56935">
    <property type="entry name" value="Porins"/>
    <property type="match status" value="1"/>
</dbReference>
<dbReference type="GO" id="GO:0015288">
    <property type="term" value="F:porin activity"/>
    <property type="evidence" value="ECO:0007669"/>
    <property type="project" value="UniProtKB-KW"/>
</dbReference>
<keyword evidence="7" id="KW-0406">Ion transport</keyword>
<keyword evidence="8" id="KW-0626">Porin</keyword>
<organism evidence="13 14">
    <name type="scientific">Caballeronia mineralivorans PML1(12)</name>
    <dbReference type="NCBI Taxonomy" id="908627"/>
    <lineage>
        <taxon>Bacteria</taxon>
        <taxon>Pseudomonadati</taxon>
        <taxon>Pseudomonadota</taxon>
        <taxon>Betaproteobacteria</taxon>
        <taxon>Burkholderiales</taxon>
        <taxon>Burkholderiaceae</taxon>
        <taxon>Caballeronia</taxon>
    </lineage>
</organism>
<evidence type="ECO:0000256" key="8">
    <source>
        <dbReference type="ARBA" id="ARBA00023114"/>
    </source>
</evidence>
<keyword evidence="5" id="KW-0812">Transmembrane</keyword>